<dbReference type="OrthoDB" id="5525824at2"/>
<evidence type="ECO:0000256" key="1">
    <source>
        <dbReference type="PROSITE-ProRule" id="PRU00473"/>
    </source>
</evidence>
<dbReference type="EMBL" id="BFBR01000001">
    <property type="protein sequence ID" value="GBF56811.1"/>
    <property type="molecule type" value="Genomic_DNA"/>
</dbReference>
<dbReference type="InterPro" id="IPR050330">
    <property type="entry name" value="Bact_OuterMem_StrucFunc"/>
</dbReference>
<evidence type="ECO:0000313" key="5">
    <source>
        <dbReference type="EMBL" id="GBF56811.1"/>
    </source>
</evidence>
<dbReference type="PROSITE" id="PS51123">
    <property type="entry name" value="OMPA_2"/>
    <property type="match status" value="1"/>
</dbReference>
<feature type="transmembrane region" description="Helical" evidence="3">
    <location>
        <begin position="12"/>
        <end position="29"/>
    </location>
</feature>
<accession>A0A2P2E6W4</accession>
<dbReference type="PANTHER" id="PTHR30329:SF21">
    <property type="entry name" value="LIPOPROTEIN YIAD-RELATED"/>
    <property type="match status" value="1"/>
</dbReference>
<dbReference type="PANTHER" id="PTHR30329">
    <property type="entry name" value="STATOR ELEMENT OF FLAGELLAR MOTOR COMPLEX"/>
    <property type="match status" value="1"/>
</dbReference>
<name>A0A2P2E6W4_9PROT</name>
<sequence>MSSMVNHRNSLPVYLLGSLCLAILMWVTYQKLDRLQEESRILAQKGLATSGYDYISAETRDSRLVVQGFAVDAATAQAACDAAVGAIVGRIGLPGAFASVDCALIRYPAGSIGGVSTTNAKPLDAAQANCQSRLDAAGKSGIIQFEKGKSVVSAGQSVLDRVAEAAKSCGDYQIEIGSHTDTGGPANLNQALSETRAAAVRQALIAKGVPANQVTAKGYGESQPLVNDFPDGKGDVPGQPDTPLRQKNRRIEFRIIADN</sequence>
<organism evidence="5 6">
    <name type="scientific">Candidatus Phycosocius bacilliformis</name>
    <dbReference type="NCBI Taxonomy" id="1445552"/>
    <lineage>
        <taxon>Bacteria</taxon>
        <taxon>Pseudomonadati</taxon>
        <taxon>Pseudomonadota</taxon>
        <taxon>Alphaproteobacteria</taxon>
        <taxon>Caulobacterales</taxon>
        <taxon>Caulobacterales incertae sedis</taxon>
        <taxon>Candidatus Phycosocius</taxon>
    </lineage>
</organism>
<comment type="caution">
    <text evidence="5">The sequence shown here is derived from an EMBL/GenBank/DDBJ whole genome shotgun (WGS) entry which is preliminary data.</text>
</comment>
<keyword evidence="1 3" id="KW-0472">Membrane</keyword>
<gene>
    <name evidence="5" type="primary">psaB</name>
    <name evidence="5" type="ORF">PbB2_00468</name>
</gene>
<dbReference type="InterPro" id="IPR006665">
    <property type="entry name" value="OmpA-like"/>
</dbReference>
<dbReference type="Gene3D" id="3.30.1330.60">
    <property type="entry name" value="OmpA-like domain"/>
    <property type="match status" value="1"/>
</dbReference>
<feature type="domain" description="OmpA-like" evidence="4">
    <location>
        <begin position="132"/>
        <end position="259"/>
    </location>
</feature>
<evidence type="ECO:0000256" key="2">
    <source>
        <dbReference type="SAM" id="MobiDB-lite"/>
    </source>
</evidence>
<protein>
    <submittedName>
        <fullName evidence="5">Photosystem I P700 chlorophyll a apoprotein A2</fullName>
        <ecNumber evidence="5">1.97.1.12</ecNumber>
    </submittedName>
</protein>
<dbReference type="SUPFAM" id="SSF103088">
    <property type="entry name" value="OmpA-like"/>
    <property type="match status" value="1"/>
</dbReference>
<proteinExistence type="predicted"/>
<dbReference type="Pfam" id="PF00691">
    <property type="entry name" value="OmpA"/>
    <property type="match status" value="1"/>
</dbReference>
<dbReference type="GO" id="GO:0016020">
    <property type="term" value="C:membrane"/>
    <property type="evidence" value="ECO:0007669"/>
    <property type="project" value="UniProtKB-UniRule"/>
</dbReference>
<dbReference type="Proteomes" id="UP000245086">
    <property type="component" value="Unassembled WGS sequence"/>
</dbReference>
<dbReference type="InterPro" id="IPR036737">
    <property type="entry name" value="OmpA-like_sf"/>
</dbReference>
<evidence type="ECO:0000256" key="3">
    <source>
        <dbReference type="SAM" id="Phobius"/>
    </source>
</evidence>
<keyword evidence="3" id="KW-1133">Transmembrane helix</keyword>
<dbReference type="EC" id="1.97.1.12" evidence="5"/>
<evidence type="ECO:0000313" key="6">
    <source>
        <dbReference type="Proteomes" id="UP000245086"/>
    </source>
</evidence>
<keyword evidence="3" id="KW-0812">Transmembrane</keyword>
<keyword evidence="6" id="KW-1185">Reference proteome</keyword>
<evidence type="ECO:0000259" key="4">
    <source>
        <dbReference type="PROSITE" id="PS51123"/>
    </source>
</evidence>
<feature type="region of interest" description="Disordered" evidence="2">
    <location>
        <begin position="220"/>
        <end position="244"/>
    </location>
</feature>
<dbReference type="AlphaFoldDB" id="A0A2P2E6W4"/>
<dbReference type="GO" id="GO:0016491">
    <property type="term" value="F:oxidoreductase activity"/>
    <property type="evidence" value="ECO:0007669"/>
    <property type="project" value="UniProtKB-KW"/>
</dbReference>
<reference evidence="5 6" key="1">
    <citation type="journal article" date="2018" name="Genome Announc.">
        <title>Draft Genome Sequence of "Candidatus Phycosocius bacilliformis," an Alphaproteobacterial Ectosymbiont of the Hydrocarbon-Producing Green Alga Botryococcus braunii.</title>
        <authorList>
            <person name="Tanabe Y."/>
            <person name="Yamaguchi H."/>
            <person name="Watanabe M.M."/>
        </authorList>
    </citation>
    <scope>NUCLEOTIDE SEQUENCE [LARGE SCALE GENOMIC DNA]</scope>
    <source>
        <strain evidence="5 6">BOTRYCO-2</strain>
    </source>
</reference>
<dbReference type="CDD" id="cd07185">
    <property type="entry name" value="OmpA_C-like"/>
    <property type="match status" value="1"/>
</dbReference>
<keyword evidence="5" id="KW-0560">Oxidoreductase</keyword>